<keyword evidence="2" id="KW-1185">Reference proteome</keyword>
<dbReference type="Proteomes" id="UP000597762">
    <property type="component" value="Unassembled WGS sequence"/>
</dbReference>
<name>A0A812BJ60_ACAPH</name>
<dbReference type="EMBL" id="CAHIKZ030000713">
    <property type="protein sequence ID" value="CAE1235146.1"/>
    <property type="molecule type" value="Genomic_DNA"/>
</dbReference>
<sequence length="169" mass="19476">MRPVTRQSRVTVRRRSLPRRAESSTGRHFLACLLPSLFLHKQAYARKRAALSHKSIRCSVRRKRRSCEERPPLASLYHHQNQRCLILHQRVDGRHRGFGVYVNYPMAGTQIPCFIAKYLVTFFLRHINLTRGTCSVRNSFGSSLHKELDSLSLSIYLSLTLSLSLSLSL</sequence>
<evidence type="ECO:0000313" key="1">
    <source>
        <dbReference type="EMBL" id="CAE1235146.1"/>
    </source>
</evidence>
<reference evidence="1" key="1">
    <citation type="submission" date="2021-01" db="EMBL/GenBank/DDBJ databases">
        <authorList>
            <person name="Li R."/>
            <person name="Bekaert M."/>
        </authorList>
    </citation>
    <scope>NUCLEOTIDE SEQUENCE</scope>
    <source>
        <strain evidence="1">Farmed</strain>
    </source>
</reference>
<proteinExistence type="predicted"/>
<evidence type="ECO:0000313" key="2">
    <source>
        <dbReference type="Proteomes" id="UP000597762"/>
    </source>
</evidence>
<gene>
    <name evidence="1" type="ORF">SPHA_19644</name>
</gene>
<accession>A0A812BJ60</accession>
<organism evidence="1 2">
    <name type="scientific">Acanthosepion pharaonis</name>
    <name type="common">Pharaoh cuttlefish</name>
    <name type="synonym">Sepia pharaonis</name>
    <dbReference type="NCBI Taxonomy" id="158019"/>
    <lineage>
        <taxon>Eukaryota</taxon>
        <taxon>Metazoa</taxon>
        <taxon>Spiralia</taxon>
        <taxon>Lophotrochozoa</taxon>
        <taxon>Mollusca</taxon>
        <taxon>Cephalopoda</taxon>
        <taxon>Coleoidea</taxon>
        <taxon>Decapodiformes</taxon>
        <taxon>Sepiida</taxon>
        <taxon>Sepiina</taxon>
        <taxon>Sepiidae</taxon>
        <taxon>Acanthosepion</taxon>
    </lineage>
</organism>
<protein>
    <submittedName>
        <fullName evidence="1">Uncharacterized protein</fullName>
    </submittedName>
</protein>
<dbReference type="AlphaFoldDB" id="A0A812BJ60"/>
<comment type="caution">
    <text evidence="1">The sequence shown here is derived from an EMBL/GenBank/DDBJ whole genome shotgun (WGS) entry which is preliminary data.</text>
</comment>